<dbReference type="AlphaFoldDB" id="A0A183JPZ7"/>
<feature type="region of interest" description="Disordered" evidence="1">
    <location>
        <begin position="1"/>
        <end position="93"/>
    </location>
</feature>
<dbReference type="Proteomes" id="UP000279833">
    <property type="component" value="Unassembled WGS sequence"/>
</dbReference>
<feature type="compositionally biased region" description="Basic and acidic residues" evidence="1">
    <location>
        <begin position="37"/>
        <end position="74"/>
    </location>
</feature>
<name>A0A183JPZ7_9TREM</name>
<evidence type="ECO:0000256" key="1">
    <source>
        <dbReference type="SAM" id="MobiDB-lite"/>
    </source>
</evidence>
<organism evidence="4">
    <name type="scientific">Schistosoma curassoni</name>
    <dbReference type="NCBI Taxonomy" id="6186"/>
    <lineage>
        <taxon>Eukaryota</taxon>
        <taxon>Metazoa</taxon>
        <taxon>Spiralia</taxon>
        <taxon>Lophotrochozoa</taxon>
        <taxon>Platyhelminthes</taxon>
        <taxon>Trematoda</taxon>
        <taxon>Digenea</taxon>
        <taxon>Strigeidida</taxon>
        <taxon>Schistosomatoidea</taxon>
        <taxon>Schistosomatidae</taxon>
        <taxon>Schistosoma</taxon>
    </lineage>
</organism>
<accession>A0A183JPZ7</accession>
<protein>
    <submittedName>
        <fullName evidence="2 4">Uncharacterized protein</fullName>
    </submittedName>
</protein>
<evidence type="ECO:0000313" key="2">
    <source>
        <dbReference type="EMBL" id="VDO90928.1"/>
    </source>
</evidence>
<feature type="compositionally biased region" description="Basic and acidic residues" evidence="1">
    <location>
        <begin position="13"/>
        <end position="27"/>
    </location>
</feature>
<gene>
    <name evidence="2" type="ORF">SCUD_LOCUS4785</name>
</gene>
<evidence type="ECO:0000313" key="4">
    <source>
        <dbReference type="WBParaSite" id="SCUD_0000478401-mRNA-1"/>
    </source>
</evidence>
<reference evidence="4" key="1">
    <citation type="submission" date="2016-06" db="UniProtKB">
        <authorList>
            <consortium name="WormBaseParasite"/>
        </authorList>
    </citation>
    <scope>IDENTIFICATION</scope>
</reference>
<evidence type="ECO:0000313" key="3">
    <source>
        <dbReference type="Proteomes" id="UP000279833"/>
    </source>
</evidence>
<keyword evidence="3" id="KW-1185">Reference proteome</keyword>
<reference evidence="2 3" key="2">
    <citation type="submission" date="2018-11" db="EMBL/GenBank/DDBJ databases">
        <authorList>
            <consortium name="Pathogen Informatics"/>
        </authorList>
    </citation>
    <scope>NUCLEOTIDE SEQUENCE [LARGE SCALE GENOMIC DNA]</scope>
    <source>
        <strain evidence="2">Dakar</strain>
        <strain evidence="3">Dakar, Senegal</strain>
    </source>
</reference>
<sequence length="93" mass="10650">MGKNKPDPSGGRNQEEALEVDRIHTEESTQPNHKTRPHMESSRPKEEKRETKEHITSGNGDRHERNEQELDGTTKEGPGQSELENSGWRPMLH</sequence>
<dbReference type="WBParaSite" id="SCUD_0000478401-mRNA-1">
    <property type="protein sequence ID" value="SCUD_0000478401-mRNA-1"/>
    <property type="gene ID" value="SCUD_0000478401"/>
</dbReference>
<dbReference type="EMBL" id="UZAK01006789">
    <property type="protein sequence ID" value="VDO90928.1"/>
    <property type="molecule type" value="Genomic_DNA"/>
</dbReference>
<proteinExistence type="predicted"/>